<keyword evidence="1 3" id="KW-0456">Lyase</keyword>
<dbReference type="Pfam" id="PF01557">
    <property type="entry name" value="FAA_hydrolase"/>
    <property type="match status" value="1"/>
</dbReference>
<comment type="caution">
    <text evidence="3">The sequence shown here is derived from an EMBL/GenBank/DDBJ whole genome shotgun (WGS) entry which is preliminary data.</text>
</comment>
<dbReference type="InterPro" id="IPR011234">
    <property type="entry name" value="Fumarylacetoacetase-like_C"/>
</dbReference>
<organism evidence="3">
    <name type="scientific">bioreactor metagenome</name>
    <dbReference type="NCBI Taxonomy" id="1076179"/>
    <lineage>
        <taxon>unclassified sequences</taxon>
        <taxon>metagenomes</taxon>
        <taxon>ecological metagenomes</taxon>
    </lineage>
</organism>
<dbReference type="EMBL" id="VSSQ01027750">
    <property type="protein sequence ID" value="MPM77151.1"/>
    <property type="molecule type" value="Genomic_DNA"/>
</dbReference>
<dbReference type="InterPro" id="IPR050772">
    <property type="entry name" value="Hydratase-Decarb/MhpD_sf"/>
</dbReference>
<dbReference type="AlphaFoldDB" id="A0A645CJM3"/>
<sequence>MAISNEAISRMVESSMDGEYNHHSIDQFCKTYPDLTEAEAYEGQALRVKRMEEKGFRVVGYKLGGTSLAKQKQLQSTIYAKNGLAVKTTNVVYGRLMDYMMLSPDADLNFSEVLHPKVEPELAFIMKEDLCGKYITAPDVMNATEWVAPAFEIIDSRFHDFIIGSRYDAIVDNTSSARFKLGQGRKSPRELNLATIGMCLKHNGENIGFGAGAAVMGHPARAVADLVSALYKEGMGLKAGDIILSGAITPSTPAKPGDEFRADFGGLGYVELKIASNS</sequence>
<dbReference type="GO" id="GO:0005737">
    <property type="term" value="C:cytoplasm"/>
    <property type="evidence" value="ECO:0007669"/>
    <property type="project" value="TreeGrafter"/>
</dbReference>
<reference evidence="3" key="1">
    <citation type="submission" date="2019-08" db="EMBL/GenBank/DDBJ databases">
        <authorList>
            <person name="Kucharzyk K."/>
            <person name="Murdoch R.W."/>
            <person name="Higgins S."/>
            <person name="Loffler F."/>
        </authorList>
    </citation>
    <scope>NUCLEOTIDE SEQUENCE</scope>
</reference>
<gene>
    <name evidence="3" type="primary">tesE_7</name>
    <name evidence="3" type="ORF">SDC9_124151</name>
</gene>
<evidence type="ECO:0000256" key="1">
    <source>
        <dbReference type="ARBA" id="ARBA00023239"/>
    </source>
</evidence>
<dbReference type="InterPro" id="IPR036663">
    <property type="entry name" value="Fumarylacetoacetase_C_sf"/>
</dbReference>
<protein>
    <submittedName>
        <fullName evidence="3">2-hydroxyhexa-2,4-dienoate hydratase</fullName>
        <ecNumber evidence="3">4.2.1.132</ecNumber>
    </submittedName>
</protein>
<accession>A0A645CJM3</accession>
<dbReference type="GO" id="GO:0034856">
    <property type="term" value="F:2-hydroxyhexa-2,4-dienoate hydratase activity"/>
    <property type="evidence" value="ECO:0007669"/>
    <property type="project" value="UniProtKB-EC"/>
</dbReference>
<feature type="domain" description="Fumarylacetoacetase-like C-terminal" evidence="2">
    <location>
        <begin position="114"/>
        <end position="273"/>
    </location>
</feature>
<evidence type="ECO:0000313" key="3">
    <source>
        <dbReference type="EMBL" id="MPM77151.1"/>
    </source>
</evidence>
<evidence type="ECO:0000259" key="2">
    <source>
        <dbReference type="Pfam" id="PF01557"/>
    </source>
</evidence>
<name>A0A645CJM3_9ZZZZ</name>
<dbReference type="PANTHER" id="PTHR30143:SF0">
    <property type="entry name" value="2-KETO-4-PENTENOATE HYDRATASE"/>
    <property type="match status" value="1"/>
</dbReference>
<dbReference type="PANTHER" id="PTHR30143">
    <property type="entry name" value="ACID HYDRATASE"/>
    <property type="match status" value="1"/>
</dbReference>
<dbReference type="Gene3D" id="3.90.850.10">
    <property type="entry name" value="Fumarylacetoacetase-like, C-terminal domain"/>
    <property type="match status" value="1"/>
</dbReference>
<dbReference type="EC" id="4.2.1.132" evidence="3"/>
<dbReference type="SUPFAM" id="SSF56529">
    <property type="entry name" value="FAH"/>
    <property type="match status" value="1"/>
</dbReference>
<proteinExistence type="predicted"/>
<dbReference type="GO" id="GO:0008684">
    <property type="term" value="F:2-oxopent-4-enoate hydratase activity"/>
    <property type="evidence" value="ECO:0007669"/>
    <property type="project" value="TreeGrafter"/>
</dbReference>